<dbReference type="InterPro" id="IPR020476">
    <property type="entry name" value="Nudix_hydrolase"/>
</dbReference>
<dbReference type="GO" id="GO:0005829">
    <property type="term" value="C:cytosol"/>
    <property type="evidence" value="ECO:0007669"/>
    <property type="project" value="TreeGrafter"/>
</dbReference>
<dbReference type="PROSITE" id="PS51462">
    <property type="entry name" value="NUDIX"/>
    <property type="match status" value="1"/>
</dbReference>
<evidence type="ECO:0000256" key="6">
    <source>
        <dbReference type="ARBA" id="ARBA00032162"/>
    </source>
</evidence>
<evidence type="ECO:0000313" key="11">
    <source>
        <dbReference type="Proteomes" id="UP000325161"/>
    </source>
</evidence>
<comment type="catalytic activity">
    <reaction evidence="1">
        <text>GDP-alpha-D-mannose + H2O = alpha-D-mannose 1-phosphate + GMP + 2 H(+)</text>
        <dbReference type="Rhea" id="RHEA:27978"/>
        <dbReference type="ChEBI" id="CHEBI:15377"/>
        <dbReference type="ChEBI" id="CHEBI:15378"/>
        <dbReference type="ChEBI" id="CHEBI:57527"/>
        <dbReference type="ChEBI" id="CHEBI:58115"/>
        <dbReference type="ChEBI" id="CHEBI:58409"/>
    </reaction>
</comment>
<keyword evidence="5 8" id="KW-0378">Hydrolase</keyword>
<dbReference type="Gene3D" id="3.90.79.10">
    <property type="entry name" value="Nucleoside Triphosphate Pyrophosphohydrolase"/>
    <property type="match status" value="1"/>
</dbReference>
<dbReference type="PANTHER" id="PTHR11839">
    <property type="entry name" value="UDP/ADP-SUGAR PYROPHOSPHATASE"/>
    <property type="match status" value="1"/>
</dbReference>
<dbReference type="EMBL" id="CP043046">
    <property type="protein sequence ID" value="QEI05732.1"/>
    <property type="molecule type" value="Genomic_DNA"/>
</dbReference>
<comment type="similarity">
    <text evidence="3">Belongs to the Nudix hydrolase family. NudK subfamily.</text>
</comment>
<dbReference type="GO" id="GO:0006753">
    <property type="term" value="P:nucleoside phosphate metabolic process"/>
    <property type="evidence" value="ECO:0007669"/>
    <property type="project" value="TreeGrafter"/>
</dbReference>
<dbReference type="PROSITE" id="PS00893">
    <property type="entry name" value="NUDIX_BOX"/>
    <property type="match status" value="1"/>
</dbReference>
<dbReference type="Proteomes" id="UP000325161">
    <property type="component" value="Chromosome"/>
</dbReference>
<dbReference type="KEGG" id="pacr:FXN63_07645"/>
<evidence type="ECO:0000256" key="5">
    <source>
        <dbReference type="ARBA" id="ARBA00022801"/>
    </source>
</evidence>
<comment type="cofactor">
    <cofactor evidence="2">
        <name>Mg(2+)</name>
        <dbReference type="ChEBI" id="CHEBI:18420"/>
    </cofactor>
</comment>
<reference evidence="10 11" key="1">
    <citation type="submission" date="2019-08" db="EMBL/GenBank/DDBJ databases">
        <title>Amphibian skin-associated Pigmentiphaga: genome sequence and occurrence across geography and hosts.</title>
        <authorList>
            <person name="Bletz M.C."/>
            <person name="Bunk B."/>
            <person name="Sproeer C."/>
            <person name="Biwer P."/>
            <person name="Reiter S."/>
            <person name="Rabemananjara F.C.E."/>
            <person name="Schulz S."/>
            <person name="Overmann J."/>
            <person name="Vences M."/>
        </authorList>
    </citation>
    <scope>NUCLEOTIDE SEQUENCE [LARGE SCALE GENOMIC DNA]</scope>
    <source>
        <strain evidence="10 11">Mada1488</strain>
    </source>
</reference>
<evidence type="ECO:0000256" key="7">
    <source>
        <dbReference type="ARBA" id="ARBA00032272"/>
    </source>
</evidence>
<proteinExistence type="inferred from homology"/>
<dbReference type="GO" id="GO:0016462">
    <property type="term" value="F:pyrophosphatase activity"/>
    <property type="evidence" value="ECO:0007669"/>
    <property type="project" value="UniProtKB-ARBA"/>
</dbReference>
<evidence type="ECO:0000256" key="4">
    <source>
        <dbReference type="ARBA" id="ARBA00016377"/>
    </source>
</evidence>
<dbReference type="InterPro" id="IPR015797">
    <property type="entry name" value="NUDIX_hydrolase-like_dom_sf"/>
</dbReference>
<keyword evidence="11" id="KW-1185">Reference proteome</keyword>
<sequence>MSIDPALHALSESSERLNEATLSSESVFKGRLLDVRRDKVRLPGGAEVTREYVVHPGAAMVVPLLADGQVLLERQYRYPLHRAFIEFPAGKIDPGESPRQTAERELLEETGYRAGKWTELTTIHNAIGYSDERIVLYLAEDLVVGDQELDEHEFVELFTVPLAQLMAWIASGDVTDVKTIIGAFFVQQHLAAR</sequence>
<dbReference type="SUPFAM" id="SSF55811">
    <property type="entry name" value="Nudix"/>
    <property type="match status" value="1"/>
</dbReference>
<dbReference type="PANTHER" id="PTHR11839:SF18">
    <property type="entry name" value="NUDIX HYDROLASE DOMAIN-CONTAINING PROTEIN"/>
    <property type="match status" value="1"/>
</dbReference>
<evidence type="ECO:0000259" key="9">
    <source>
        <dbReference type="PROSITE" id="PS51462"/>
    </source>
</evidence>
<dbReference type="GO" id="GO:0019693">
    <property type="term" value="P:ribose phosphate metabolic process"/>
    <property type="evidence" value="ECO:0007669"/>
    <property type="project" value="TreeGrafter"/>
</dbReference>
<accession>A0A5C0ATQ9</accession>
<evidence type="ECO:0000256" key="3">
    <source>
        <dbReference type="ARBA" id="ARBA00007275"/>
    </source>
</evidence>
<evidence type="ECO:0000256" key="2">
    <source>
        <dbReference type="ARBA" id="ARBA00001946"/>
    </source>
</evidence>
<dbReference type="OrthoDB" id="9806150at2"/>
<evidence type="ECO:0000313" key="10">
    <source>
        <dbReference type="EMBL" id="QEI05732.1"/>
    </source>
</evidence>
<organism evidence="10 11">
    <name type="scientific">Pigmentiphaga aceris</name>
    <dbReference type="NCBI Taxonomy" id="1940612"/>
    <lineage>
        <taxon>Bacteria</taxon>
        <taxon>Pseudomonadati</taxon>
        <taxon>Pseudomonadota</taxon>
        <taxon>Betaproteobacteria</taxon>
        <taxon>Burkholderiales</taxon>
        <taxon>Alcaligenaceae</taxon>
        <taxon>Pigmentiphaga</taxon>
    </lineage>
</organism>
<feature type="domain" description="Nudix hydrolase" evidence="9">
    <location>
        <begin position="55"/>
        <end position="182"/>
    </location>
</feature>
<evidence type="ECO:0000256" key="8">
    <source>
        <dbReference type="RuleBase" id="RU003476"/>
    </source>
</evidence>
<gene>
    <name evidence="10" type="ORF">FXN63_07645</name>
</gene>
<protein>
    <recommendedName>
        <fullName evidence="4">GDP-mannose pyrophosphatase</fullName>
    </recommendedName>
    <alternativeName>
        <fullName evidence="6">GDP-mannose hydrolase</fullName>
    </alternativeName>
    <alternativeName>
        <fullName evidence="7">GDPMK</fullName>
    </alternativeName>
</protein>
<dbReference type="Pfam" id="PF00293">
    <property type="entry name" value="NUDIX"/>
    <property type="match status" value="1"/>
</dbReference>
<dbReference type="AlphaFoldDB" id="A0A5C0ATQ9"/>
<dbReference type="PRINTS" id="PR00502">
    <property type="entry name" value="NUDIXFAMILY"/>
</dbReference>
<dbReference type="InterPro" id="IPR020084">
    <property type="entry name" value="NUDIX_hydrolase_CS"/>
</dbReference>
<dbReference type="InterPro" id="IPR000086">
    <property type="entry name" value="NUDIX_hydrolase_dom"/>
</dbReference>
<evidence type="ECO:0000256" key="1">
    <source>
        <dbReference type="ARBA" id="ARBA00000847"/>
    </source>
</evidence>
<dbReference type="RefSeq" id="WP_148814115.1">
    <property type="nucleotide sequence ID" value="NZ_CP043046.1"/>
</dbReference>
<name>A0A5C0ATQ9_9BURK</name>